<evidence type="ECO:0000313" key="1">
    <source>
        <dbReference type="EMBL" id="CAH1781419.1"/>
    </source>
</evidence>
<dbReference type="Gene3D" id="3.90.70.80">
    <property type="match status" value="1"/>
</dbReference>
<feature type="non-terminal residue" evidence="1">
    <location>
        <position position="118"/>
    </location>
</feature>
<comment type="caution">
    <text evidence="1">The sequence shown here is derived from an EMBL/GenBank/DDBJ whole genome shotgun (WGS) entry which is preliminary data.</text>
</comment>
<dbReference type="AlphaFoldDB" id="A0A8J1UFW3"/>
<reference evidence="1" key="1">
    <citation type="submission" date="2022-03" db="EMBL/GenBank/DDBJ databases">
        <authorList>
            <person name="Martin C."/>
        </authorList>
    </citation>
    <scope>NUCLEOTIDE SEQUENCE</scope>
</reference>
<sequence>DYAKSYTATPSETDIFELLLSLVNSSSTTSNVRNPSELLEDVVNKHGLTGVENDGTGDCLFQALSHQMAYTQTANIDHRDLRQNLVTYVMHHPQLPNGEHVTTQFDTTIMNDWEKYIS</sequence>
<evidence type="ECO:0000313" key="2">
    <source>
        <dbReference type="Proteomes" id="UP000749559"/>
    </source>
</evidence>
<protein>
    <submittedName>
        <fullName evidence="1">Uncharacterized protein</fullName>
    </submittedName>
</protein>
<gene>
    <name evidence="1" type="ORF">OFUS_LOCUS7999</name>
</gene>
<keyword evidence="2" id="KW-1185">Reference proteome</keyword>
<name>A0A8J1UFW3_OWEFU</name>
<feature type="non-terminal residue" evidence="1">
    <location>
        <position position="1"/>
    </location>
</feature>
<dbReference type="InterPro" id="IPR003323">
    <property type="entry name" value="OTU_dom"/>
</dbReference>
<dbReference type="Pfam" id="PF02338">
    <property type="entry name" value="OTU"/>
    <property type="match status" value="1"/>
</dbReference>
<dbReference type="Proteomes" id="UP000749559">
    <property type="component" value="Unassembled WGS sequence"/>
</dbReference>
<dbReference type="EMBL" id="CAIIXF020000004">
    <property type="protein sequence ID" value="CAH1781419.1"/>
    <property type="molecule type" value="Genomic_DNA"/>
</dbReference>
<proteinExistence type="predicted"/>
<accession>A0A8J1UFW3</accession>
<dbReference type="OrthoDB" id="6059359at2759"/>
<organism evidence="1 2">
    <name type="scientific">Owenia fusiformis</name>
    <name type="common">Polychaete worm</name>
    <dbReference type="NCBI Taxonomy" id="6347"/>
    <lineage>
        <taxon>Eukaryota</taxon>
        <taxon>Metazoa</taxon>
        <taxon>Spiralia</taxon>
        <taxon>Lophotrochozoa</taxon>
        <taxon>Annelida</taxon>
        <taxon>Polychaeta</taxon>
        <taxon>Sedentaria</taxon>
        <taxon>Canalipalpata</taxon>
        <taxon>Sabellida</taxon>
        <taxon>Oweniida</taxon>
        <taxon>Oweniidae</taxon>
        <taxon>Owenia</taxon>
    </lineage>
</organism>